<reference evidence="2 3" key="1">
    <citation type="submission" date="2023-05" db="EMBL/GenBank/DDBJ databases">
        <title>A 100% complete, gapless, phased diploid assembly of the Scenedesmus obliquus UTEX 3031 genome.</title>
        <authorList>
            <person name="Biondi T.C."/>
            <person name="Hanschen E.R."/>
            <person name="Kwon T."/>
            <person name="Eng W."/>
            <person name="Kruse C.P.S."/>
            <person name="Koehler S.I."/>
            <person name="Kunde Y."/>
            <person name="Gleasner C.D."/>
            <person name="You Mak K.T."/>
            <person name="Polle J."/>
            <person name="Hovde B.T."/>
            <person name="Starkenburg S.R."/>
        </authorList>
    </citation>
    <scope>NUCLEOTIDE SEQUENCE [LARGE SCALE GENOMIC DNA]</scope>
    <source>
        <strain evidence="2 3">DOE0152z</strain>
    </source>
</reference>
<feature type="compositionally biased region" description="Low complexity" evidence="1">
    <location>
        <begin position="257"/>
        <end position="282"/>
    </location>
</feature>
<name>A0ABY8UFQ6_TETOB</name>
<accession>A0ABY8UFQ6</accession>
<keyword evidence="3" id="KW-1185">Reference proteome</keyword>
<gene>
    <name evidence="2" type="ORF">OEZ85_005872</name>
</gene>
<proteinExistence type="predicted"/>
<feature type="region of interest" description="Disordered" evidence="1">
    <location>
        <begin position="335"/>
        <end position="369"/>
    </location>
</feature>
<protein>
    <submittedName>
        <fullName evidence="2">Uncharacterized protein</fullName>
    </submittedName>
</protein>
<evidence type="ECO:0000313" key="3">
    <source>
        <dbReference type="Proteomes" id="UP001244341"/>
    </source>
</evidence>
<feature type="region of interest" description="Disordered" evidence="1">
    <location>
        <begin position="1"/>
        <end position="91"/>
    </location>
</feature>
<dbReference type="EMBL" id="CP126218">
    <property type="protein sequence ID" value="WIA20000.1"/>
    <property type="molecule type" value="Genomic_DNA"/>
</dbReference>
<feature type="compositionally biased region" description="Low complexity" evidence="1">
    <location>
        <begin position="1"/>
        <end position="16"/>
    </location>
</feature>
<feature type="compositionally biased region" description="Acidic residues" evidence="1">
    <location>
        <begin position="348"/>
        <end position="359"/>
    </location>
</feature>
<feature type="compositionally biased region" description="Low complexity" evidence="1">
    <location>
        <begin position="81"/>
        <end position="91"/>
    </location>
</feature>
<feature type="compositionally biased region" description="Polar residues" evidence="1">
    <location>
        <begin position="47"/>
        <end position="68"/>
    </location>
</feature>
<feature type="compositionally biased region" description="Low complexity" evidence="1">
    <location>
        <begin position="335"/>
        <end position="347"/>
    </location>
</feature>
<feature type="region of interest" description="Disordered" evidence="1">
    <location>
        <begin position="257"/>
        <end position="289"/>
    </location>
</feature>
<evidence type="ECO:0000313" key="2">
    <source>
        <dbReference type="EMBL" id="WIA20000.1"/>
    </source>
</evidence>
<organism evidence="2 3">
    <name type="scientific">Tetradesmus obliquus</name>
    <name type="common">Green alga</name>
    <name type="synonym">Acutodesmus obliquus</name>
    <dbReference type="NCBI Taxonomy" id="3088"/>
    <lineage>
        <taxon>Eukaryota</taxon>
        <taxon>Viridiplantae</taxon>
        <taxon>Chlorophyta</taxon>
        <taxon>core chlorophytes</taxon>
        <taxon>Chlorophyceae</taxon>
        <taxon>CS clade</taxon>
        <taxon>Sphaeropleales</taxon>
        <taxon>Scenedesmaceae</taxon>
        <taxon>Tetradesmus</taxon>
    </lineage>
</organism>
<dbReference type="Proteomes" id="UP001244341">
    <property type="component" value="Chromosome 11b"/>
</dbReference>
<evidence type="ECO:0000256" key="1">
    <source>
        <dbReference type="SAM" id="MobiDB-lite"/>
    </source>
</evidence>
<sequence length="453" mass="45636">MLLQSQQHSLQQQQQQAGGWSYPRGRDRRVRASGEGSLGYGSLSRSPNSALLQSSPVMQPRARSTSPSLGMHYLEKAPGNSSSSKGKAGSTRSSVCSGSIAALRGMGGSLACGVGGSSISRGVVAAAGLAEDPRFSAACKAFLDAHSTAVAAEGLSPTKASIDDGLGGARLAARLSPLKDADSSQIDEAMGRLASALQAHGVNLELSRSGPSLYSAAGRKLRLRMLNGNLLVRTGGGHQDLLDALGKLPLSAAHGGRIASAGSGSSSASSSRPSSGSSRASGSGRGEAAGEAGLFEAVEAEPDAEVNAEEGDEDEFCCYTTLTLEAAAAAGCADSDQQQQQQQQQEEAQQEEQQEEQGDEAAAGDAADDAEQQAVINAEDADHNDDGVVAVVKIGGEGSAVALQCLAELGSTGGAGDAAWMAMVAEAAASASKLTGYTSEQVLVAAASELAGQ</sequence>